<gene>
    <name evidence="1" type="ORF">LX95_02265</name>
</gene>
<evidence type="ECO:0000313" key="1">
    <source>
        <dbReference type="EMBL" id="PZW39124.1"/>
    </source>
</evidence>
<dbReference type="EMBL" id="QKYV01000006">
    <property type="protein sequence ID" value="PZW39124.1"/>
    <property type="molecule type" value="Genomic_DNA"/>
</dbReference>
<dbReference type="Proteomes" id="UP000249542">
    <property type="component" value="Unassembled WGS sequence"/>
</dbReference>
<sequence>MKKYILLLCTAFVLFSCQEEKKAEKETKDEPIIEKEVEQKKELSPAQQFAANIQSAHQTSDFKSQEAVQFQLDLMFGGKQRMKAKITMLTNSSKIKIEKEDGTVLMYDNEKASLFPKENNYDGARFDMFTWTYFFALPFKLTDPGTNWQDLNEGDLNETTYDTAKLTFGDNIGDAPDDWYVIYSDKQTKLMKAAAYIVTFGKDTATAEENPHAIVYDNYFSVSNVAFAKDWSFYNWNEEEGIYGEPIGSAKISNLKFLETEDGFFKAPQESVEIKK</sequence>
<dbReference type="AlphaFoldDB" id="A0A2W7HXA3"/>
<reference evidence="1 2" key="1">
    <citation type="submission" date="2018-06" db="EMBL/GenBank/DDBJ databases">
        <title>Genomic Encyclopedia of Archaeal and Bacterial Type Strains, Phase II (KMG-II): from individual species to whole genera.</title>
        <authorList>
            <person name="Goeker M."/>
        </authorList>
    </citation>
    <scope>NUCLEOTIDE SEQUENCE [LARGE SCALE GENOMIC DNA]</scope>
    <source>
        <strain evidence="1 2">DSM 15361</strain>
    </source>
</reference>
<evidence type="ECO:0008006" key="3">
    <source>
        <dbReference type="Google" id="ProtNLM"/>
    </source>
</evidence>
<comment type="caution">
    <text evidence="1">The sequence shown here is derived from an EMBL/GenBank/DDBJ whole genome shotgun (WGS) entry which is preliminary data.</text>
</comment>
<organism evidence="1 2">
    <name type="scientific">Mesonia algae</name>
    <dbReference type="NCBI Taxonomy" id="213248"/>
    <lineage>
        <taxon>Bacteria</taxon>
        <taxon>Pseudomonadati</taxon>
        <taxon>Bacteroidota</taxon>
        <taxon>Flavobacteriia</taxon>
        <taxon>Flavobacteriales</taxon>
        <taxon>Flavobacteriaceae</taxon>
        <taxon>Mesonia</taxon>
    </lineage>
</organism>
<dbReference type="PROSITE" id="PS51257">
    <property type="entry name" value="PROKAR_LIPOPROTEIN"/>
    <property type="match status" value="1"/>
</dbReference>
<accession>A0A2W7HXA3</accession>
<proteinExistence type="predicted"/>
<keyword evidence="2" id="KW-1185">Reference proteome</keyword>
<dbReference type="InterPro" id="IPR045444">
    <property type="entry name" value="DUF6503"/>
</dbReference>
<evidence type="ECO:0000313" key="2">
    <source>
        <dbReference type="Proteomes" id="UP000249542"/>
    </source>
</evidence>
<dbReference type="RefSeq" id="WP_111541547.1">
    <property type="nucleotide sequence ID" value="NZ_QKYV01000006.1"/>
</dbReference>
<protein>
    <recommendedName>
        <fullName evidence="3">Outer membrane lipoprotein-sorting protein</fullName>
    </recommendedName>
</protein>
<name>A0A2W7HXA3_9FLAO</name>
<dbReference type="Pfam" id="PF20113">
    <property type="entry name" value="DUF6503"/>
    <property type="match status" value="1"/>
</dbReference>